<dbReference type="FunFam" id="1.10.472.10:FF:000010">
    <property type="entry name" value="G1/S-specific cyclin Cln1"/>
    <property type="match status" value="1"/>
</dbReference>
<proteinExistence type="inferred from homology"/>
<evidence type="ECO:0000313" key="9">
    <source>
        <dbReference type="EMBL" id="KIK47344.1"/>
    </source>
</evidence>
<keyword evidence="10" id="KW-1185">Reference proteome</keyword>
<name>A0A0D0BC37_9AGAM</name>
<dbReference type="GO" id="GO:0019887">
    <property type="term" value="F:protein kinase regulator activity"/>
    <property type="evidence" value="ECO:0007669"/>
    <property type="project" value="UniProtKB-ARBA"/>
</dbReference>
<protein>
    <recommendedName>
        <fullName evidence="11">Cyclin N-terminal domain-containing protein</fullName>
    </recommendedName>
</protein>
<dbReference type="PROSITE" id="PS00292">
    <property type="entry name" value="CYCLINS"/>
    <property type="match status" value="1"/>
</dbReference>
<comment type="similarity">
    <text evidence="1 5">Belongs to the cyclin family.</text>
</comment>
<keyword evidence="2" id="KW-0132">Cell division</keyword>
<dbReference type="Pfam" id="PF02984">
    <property type="entry name" value="Cyclin_C"/>
    <property type="match status" value="1"/>
</dbReference>
<dbReference type="InterPro" id="IPR013763">
    <property type="entry name" value="Cyclin-like_dom"/>
</dbReference>
<dbReference type="InterPro" id="IPR039361">
    <property type="entry name" value="Cyclin"/>
</dbReference>
<dbReference type="SUPFAM" id="SSF47954">
    <property type="entry name" value="Cyclin-like"/>
    <property type="match status" value="2"/>
</dbReference>
<dbReference type="AlphaFoldDB" id="A0A0D0BC37"/>
<evidence type="ECO:0000256" key="4">
    <source>
        <dbReference type="ARBA" id="ARBA00023306"/>
    </source>
</evidence>
<evidence type="ECO:0000256" key="1">
    <source>
        <dbReference type="ARBA" id="ARBA00008742"/>
    </source>
</evidence>
<dbReference type="SMART" id="SM00385">
    <property type="entry name" value="CYCLIN"/>
    <property type="match status" value="2"/>
</dbReference>
<accession>A0A0D0BC37</accession>
<dbReference type="InterPro" id="IPR036915">
    <property type="entry name" value="Cyclin-like_sf"/>
</dbReference>
<dbReference type="InterPro" id="IPR048258">
    <property type="entry name" value="Cyclins_cyclin-box"/>
</dbReference>
<evidence type="ECO:0000259" key="8">
    <source>
        <dbReference type="SMART" id="SM01332"/>
    </source>
</evidence>
<sequence>MSSPASFDRIIADAESTPLFAQLPPSSPLSVVRFHRSISPAASSVMKDISTTSYRSSRNAAYPKKRPSPSGISKHHKTSPLGPPPVTRRTPYSAKAALLQQRQRQAQITALRRQGIFLEEEYREDIRFYMHEMERYTMSSSQSMDQQPEIRWHMRPCLVDFLVEIHFTFRLRPETLYLTLNIVDRYVSRRIVYIKHYQLVGCAALWIAAKFEDAKERVPTVQELAQICRDTYDESAFIQMEGHVLQTIQWTLGHPTAEAWLRLMCCEPSVEEERVQHVARFLMEITLFHREFIKYPPSSIAFGALTLALFLCGKPRRIFEETEECLEIVDCLDNRLAKHVNDLSETLVKKYSYAFYSKAATFVVQYYLQGGRFVRQSFIPLPMTPTRPSISGASTPMSATTSVSDLSDDFPLTPTSPSSFSPEPFSSSFLSEDDKENLPTTFEPVINKQRTEVPPDHFLPHDFVAFGRPALHHLNGSPRMTAVS</sequence>
<feature type="domain" description="Cyclin C-terminal" evidence="8">
    <location>
        <begin position="255"/>
        <end position="365"/>
    </location>
</feature>
<feature type="region of interest" description="Disordered" evidence="6">
    <location>
        <begin position="45"/>
        <end position="89"/>
    </location>
</feature>
<dbReference type="OrthoDB" id="5590282at2759"/>
<dbReference type="Pfam" id="PF00134">
    <property type="entry name" value="Cyclin_N"/>
    <property type="match status" value="1"/>
</dbReference>
<dbReference type="SMART" id="SM01332">
    <property type="entry name" value="Cyclin_C"/>
    <property type="match status" value="1"/>
</dbReference>
<dbReference type="Proteomes" id="UP000054485">
    <property type="component" value="Unassembled WGS sequence"/>
</dbReference>
<reference evidence="10" key="2">
    <citation type="submission" date="2015-01" db="EMBL/GenBank/DDBJ databases">
        <title>Evolutionary Origins and Diversification of the Mycorrhizal Mutualists.</title>
        <authorList>
            <consortium name="DOE Joint Genome Institute"/>
            <consortium name="Mycorrhizal Genomics Consortium"/>
            <person name="Kohler A."/>
            <person name="Kuo A."/>
            <person name="Nagy L.G."/>
            <person name="Floudas D."/>
            <person name="Copeland A."/>
            <person name="Barry K.W."/>
            <person name="Cichocki N."/>
            <person name="Veneault-Fourrey C."/>
            <person name="LaButti K."/>
            <person name="Lindquist E.A."/>
            <person name="Lipzen A."/>
            <person name="Lundell T."/>
            <person name="Morin E."/>
            <person name="Murat C."/>
            <person name="Riley R."/>
            <person name="Ohm R."/>
            <person name="Sun H."/>
            <person name="Tunlid A."/>
            <person name="Henrissat B."/>
            <person name="Grigoriev I.V."/>
            <person name="Hibbett D.S."/>
            <person name="Martin F."/>
        </authorList>
    </citation>
    <scope>NUCLEOTIDE SEQUENCE [LARGE SCALE GENOMIC DNA]</scope>
    <source>
        <strain evidence="10">UH-Slu-Lm8-n1</strain>
    </source>
</reference>
<evidence type="ECO:0008006" key="11">
    <source>
        <dbReference type="Google" id="ProtNLM"/>
    </source>
</evidence>
<dbReference type="InParanoid" id="A0A0D0BC37"/>
<feature type="compositionally biased region" description="Basic residues" evidence="6">
    <location>
        <begin position="63"/>
        <end position="78"/>
    </location>
</feature>
<feature type="compositionally biased region" description="Low complexity" evidence="6">
    <location>
        <begin position="409"/>
        <end position="430"/>
    </location>
</feature>
<feature type="domain" description="Cyclin-like" evidence="7">
    <location>
        <begin position="160"/>
        <end position="246"/>
    </location>
</feature>
<gene>
    <name evidence="9" type="ORF">CY34DRAFT_9060</name>
</gene>
<reference evidence="9 10" key="1">
    <citation type="submission" date="2014-04" db="EMBL/GenBank/DDBJ databases">
        <authorList>
            <consortium name="DOE Joint Genome Institute"/>
            <person name="Kuo A."/>
            <person name="Ruytinx J."/>
            <person name="Rineau F."/>
            <person name="Colpaert J."/>
            <person name="Kohler A."/>
            <person name="Nagy L.G."/>
            <person name="Floudas D."/>
            <person name="Copeland A."/>
            <person name="Barry K.W."/>
            <person name="Cichocki N."/>
            <person name="Veneault-Fourrey C."/>
            <person name="LaButti K."/>
            <person name="Lindquist E.A."/>
            <person name="Lipzen A."/>
            <person name="Lundell T."/>
            <person name="Morin E."/>
            <person name="Murat C."/>
            <person name="Sun H."/>
            <person name="Tunlid A."/>
            <person name="Henrissat B."/>
            <person name="Grigoriev I.V."/>
            <person name="Hibbett D.S."/>
            <person name="Martin F."/>
            <person name="Nordberg H.P."/>
            <person name="Cantor M.N."/>
            <person name="Hua S.X."/>
        </authorList>
    </citation>
    <scope>NUCLEOTIDE SEQUENCE [LARGE SCALE GENOMIC DNA]</scope>
    <source>
        <strain evidence="9 10">UH-Slu-Lm8-n1</strain>
    </source>
</reference>
<evidence type="ECO:0000256" key="5">
    <source>
        <dbReference type="RuleBase" id="RU000383"/>
    </source>
</evidence>
<feature type="compositionally biased region" description="Polar residues" evidence="6">
    <location>
        <begin position="389"/>
        <end position="405"/>
    </location>
</feature>
<dbReference type="EMBL" id="KN835148">
    <property type="protein sequence ID" value="KIK47344.1"/>
    <property type="molecule type" value="Genomic_DNA"/>
</dbReference>
<evidence type="ECO:0000259" key="7">
    <source>
        <dbReference type="SMART" id="SM00385"/>
    </source>
</evidence>
<organism evidence="9 10">
    <name type="scientific">Suillus luteus UH-Slu-Lm8-n1</name>
    <dbReference type="NCBI Taxonomy" id="930992"/>
    <lineage>
        <taxon>Eukaryota</taxon>
        <taxon>Fungi</taxon>
        <taxon>Dikarya</taxon>
        <taxon>Basidiomycota</taxon>
        <taxon>Agaricomycotina</taxon>
        <taxon>Agaricomycetes</taxon>
        <taxon>Agaricomycetidae</taxon>
        <taxon>Boletales</taxon>
        <taxon>Suillineae</taxon>
        <taxon>Suillaceae</taxon>
        <taxon>Suillus</taxon>
    </lineage>
</organism>
<dbReference type="CDD" id="cd20559">
    <property type="entry name" value="CYCLIN_ScCLN_like"/>
    <property type="match status" value="1"/>
</dbReference>
<keyword evidence="3 5" id="KW-0195">Cyclin</keyword>
<evidence type="ECO:0000313" key="10">
    <source>
        <dbReference type="Proteomes" id="UP000054485"/>
    </source>
</evidence>
<evidence type="ECO:0000256" key="2">
    <source>
        <dbReference type="ARBA" id="ARBA00022618"/>
    </source>
</evidence>
<keyword evidence="4" id="KW-0131">Cell cycle</keyword>
<dbReference type="GO" id="GO:0044843">
    <property type="term" value="P:cell cycle G1/S phase transition"/>
    <property type="evidence" value="ECO:0007669"/>
    <property type="project" value="UniProtKB-ARBA"/>
</dbReference>
<dbReference type="GO" id="GO:0051301">
    <property type="term" value="P:cell division"/>
    <property type="evidence" value="ECO:0007669"/>
    <property type="project" value="UniProtKB-KW"/>
</dbReference>
<feature type="region of interest" description="Disordered" evidence="6">
    <location>
        <begin position="389"/>
        <end position="436"/>
    </location>
</feature>
<dbReference type="Gene3D" id="1.10.472.10">
    <property type="entry name" value="Cyclin-like"/>
    <property type="match status" value="2"/>
</dbReference>
<dbReference type="STRING" id="930992.A0A0D0BC37"/>
<dbReference type="CDD" id="cd20537">
    <property type="entry name" value="CYCLIN_CCNO-like_rpt2"/>
    <property type="match status" value="1"/>
</dbReference>
<dbReference type="HOGENOM" id="CLU_020695_4_3_1"/>
<evidence type="ECO:0000256" key="3">
    <source>
        <dbReference type="ARBA" id="ARBA00023127"/>
    </source>
</evidence>
<dbReference type="GO" id="GO:0051726">
    <property type="term" value="P:regulation of cell cycle"/>
    <property type="evidence" value="ECO:0007669"/>
    <property type="project" value="UniProtKB-ARBA"/>
</dbReference>
<feature type="compositionally biased region" description="Polar residues" evidence="6">
    <location>
        <begin position="49"/>
        <end position="59"/>
    </location>
</feature>
<dbReference type="PANTHER" id="PTHR10177">
    <property type="entry name" value="CYCLINS"/>
    <property type="match status" value="1"/>
</dbReference>
<dbReference type="InterPro" id="IPR006671">
    <property type="entry name" value="Cyclin_N"/>
</dbReference>
<evidence type="ECO:0000256" key="6">
    <source>
        <dbReference type="SAM" id="MobiDB-lite"/>
    </source>
</evidence>
<dbReference type="InterPro" id="IPR004367">
    <property type="entry name" value="Cyclin_C-dom"/>
</dbReference>
<feature type="domain" description="Cyclin-like" evidence="7">
    <location>
        <begin position="259"/>
        <end position="345"/>
    </location>
</feature>